<feature type="compositionally biased region" description="Low complexity" evidence="1">
    <location>
        <begin position="148"/>
        <end position="166"/>
    </location>
</feature>
<proteinExistence type="predicted"/>
<accession>A0A914Z1I2</accession>
<protein>
    <recommendedName>
        <fullName evidence="2">Domain of unknown function DB domain-containing protein</fullName>
    </recommendedName>
</protein>
<reference evidence="4" key="1">
    <citation type="submission" date="2022-11" db="UniProtKB">
        <authorList>
            <consortium name="WormBaseParasite"/>
        </authorList>
    </citation>
    <scope>IDENTIFICATION</scope>
</reference>
<feature type="region of interest" description="Disordered" evidence="1">
    <location>
        <begin position="418"/>
        <end position="476"/>
    </location>
</feature>
<dbReference type="PANTHER" id="PTHR46705">
    <property type="entry name" value="PROTEIN CBG09805"/>
    <property type="match status" value="1"/>
</dbReference>
<evidence type="ECO:0000313" key="4">
    <source>
        <dbReference type="WBParaSite" id="PSU_v2.g5977.t1"/>
    </source>
</evidence>
<feature type="compositionally biased region" description="Polar residues" evidence="1">
    <location>
        <begin position="264"/>
        <end position="278"/>
    </location>
</feature>
<feature type="region of interest" description="Disordered" evidence="1">
    <location>
        <begin position="232"/>
        <end position="297"/>
    </location>
</feature>
<feature type="region of interest" description="Disordered" evidence="1">
    <location>
        <begin position="335"/>
        <end position="375"/>
    </location>
</feature>
<dbReference type="InterPro" id="IPR002602">
    <property type="entry name" value="DB"/>
</dbReference>
<dbReference type="Proteomes" id="UP000887577">
    <property type="component" value="Unplaced"/>
</dbReference>
<keyword evidence="3" id="KW-1185">Reference proteome</keyword>
<dbReference type="AlphaFoldDB" id="A0A914Z1I2"/>
<feature type="compositionally biased region" description="Polar residues" evidence="1">
    <location>
        <begin position="357"/>
        <end position="372"/>
    </location>
</feature>
<organism evidence="3 4">
    <name type="scientific">Panagrolaimus superbus</name>
    <dbReference type="NCBI Taxonomy" id="310955"/>
    <lineage>
        <taxon>Eukaryota</taxon>
        <taxon>Metazoa</taxon>
        <taxon>Ecdysozoa</taxon>
        <taxon>Nematoda</taxon>
        <taxon>Chromadorea</taxon>
        <taxon>Rhabditida</taxon>
        <taxon>Tylenchina</taxon>
        <taxon>Panagrolaimomorpha</taxon>
        <taxon>Panagrolaimoidea</taxon>
        <taxon>Panagrolaimidae</taxon>
        <taxon>Panagrolaimus</taxon>
    </lineage>
</organism>
<dbReference type="Pfam" id="PF01682">
    <property type="entry name" value="DB"/>
    <property type="match status" value="1"/>
</dbReference>
<evidence type="ECO:0000313" key="3">
    <source>
        <dbReference type="Proteomes" id="UP000887577"/>
    </source>
</evidence>
<feature type="region of interest" description="Disordered" evidence="1">
    <location>
        <begin position="101"/>
        <end position="128"/>
    </location>
</feature>
<feature type="compositionally biased region" description="Low complexity" evidence="1">
    <location>
        <begin position="418"/>
        <end position="437"/>
    </location>
</feature>
<sequence length="601" mass="67243">MPTTTYPFVPQRTTTTFDRIVKQFNKKILADSSTERRHSRILLAPIDRVDVLTSEDYSQYDVVNGVPNVAVDKDFDDNNFEENKNKIPRLVTLPKVKKSIYDQSQKNDEKPRKVQQPRAGGFKGQSFISEIDPNQHRTTMAELHFDTTDTLPTTTTTTSSPPLTSTRRLVTLSSSTIKSGYIRIKAQPRAALNGTKNIRTNELDSLTRISNTLQSIPRPQNDKRFPAEKWQIPPSILNPGQLQQQDDNRPRFLLSSSSSSSASQLNDYDTQRPTSFETYPSPPRGYQEPTRYGPRLNQGFIPQQPPPAVLPLGLLSPETILTPFQALTAALSPSGQSFLPQPRPPPSSYPPVSLPSARSSNHSHLQFRSNGTPKYHATFAKHNDVIQPIPLPLTGFDENDMDLLSPNNNNNVRQLPYQQLQQQQQQQQQPPQPSSLSADPMPIPLSAGAVPISPVTTTFGQQHGRPMAVESGAKSRKTNLEPNAKLQLCCQKQGLSSSCQNLCNFDTFTDKTLVSTFLTNQCPEPQRALAFQCATTNVDHSECCRRNNLHNYSGGQCMPFCTTHIPTPPNVFSYLQCLQVFDTIKNCYREFQYTNPNIFGD</sequence>
<feature type="compositionally biased region" description="Pro residues" evidence="1">
    <location>
        <begin position="341"/>
        <end position="353"/>
    </location>
</feature>
<feature type="domain" description="Domain of unknown function DB" evidence="2">
    <location>
        <begin position="489"/>
        <end position="588"/>
    </location>
</feature>
<dbReference type="WBParaSite" id="PSU_v2.g5977.t1">
    <property type="protein sequence ID" value="PSU_v2.g5977.t1"/>
    <property type="gene ID" value="PSU_v2.g5977"/>
</dbReference>
<name>A0A914Z1I2_9BILA</name>
<evidence type="ECO:0000259" key="2">
    <source>
        <dbReference type="Pfam" id="PF01682"/>
    </source>
</evidence>
<evidence type="ECO:0000256" key="1">
    <source>
        <dbReference type="SAM" id="MobiDB-lite"/>
    </source>
</evidence>
<dbReference type="PANTHER" id="PTHR46705:SF10">
    <property type="entry name" value="DOMAIN OF UNKNOWN FUNCTION DB DOMAIN-CONTAINING PROTEIN"/>
    <property type="match status" value="1"/>
</dbReference>
<feature type="region of interest" description="Disordered" evidence="1">
    <location>
        <begin position="147"/>
        <end position="166"/>
    </location>
</feature>